<dbReference type="GO" id="GO:0085029">
    <property type="term" value="P:extracellular matrix assembly"/>
    <property type="evidence" value="ECO:0007669"/>
    <property type="project" value="TreeGrafter"/>
</dbReference>
<gene>
    <name evidence="7" type="ORF">GR328_09885</name>
</gene>
<dbReference type="Proteomes" id="UP000436483">
    <property type="component" value="Unassembled WGS sequence"/>
</dbReference>
<keyword evidence="4 7" id="KW-0808">Transferase</keyword>
<dbReference type="InterPro" id="IPR029044">
    <property type="entry name" value="Nucleotide-diphossugar_trans"/>
</dbReference>
<dbReference type="EMBL" id="WURB01000005">
    <property type="protein sequence ID" value="MXQ11760.1"/>
    <property type="molecule type" value="Genomic_DNA"/>
</dbReference>
<evidence type="ECO:0000313" key="8">
    <source>
        <dbReference type="Proteomes" id="UP000436483"/>
    </source>
</evidence>
<feature type="transmembrane region" description="Helical" evidence="6">
    <location>
        <begin position="37"/>
        <end position="54"/>
    </location>
</feature>
<comment type="subcellular location">
    <subcellularLocation>
        <location evidence="1">Cell membrane</location>
    </subcellularLocation>
</comment>
<reference evidence="7 8" key="2">
    <citation type="submission" date="2020-01" db="EMBL/GenBank/DDBJ databases">
        <title>Microvirga sp. nov., an arsenate reduction bacterium isolated from Tibet hotspring sediments.</title>
        <authorList>
            <person name="Xian W.-D."/>
            <person name="Li W.-J."/>
        </authorList>
    </citation>
    <scope>NUCLEOTIDE SEQUENCE [LARGE SCALE GENOMIC DNA]</scope>
    <source>
        <strain evidence="7 8">KCTC 23863</strain>
    </source>
</reference>
<feature type="transmembrane region" description="Helical" evidence="6">
    <location>
        <begin position="493"/>
        <end position="519"/>
    </location>
</feature>
<dbReference type="SUPFAM" id="SSF53448">
    <property type="entry name" value="Nucleotide-diphospho-sugar transferases"/>
    <property type="match status" value="1"/>
</dbReference>
<evidence type="ECO:0000313" key="7">
    <source>
        <dbReference type="EMBL" id="MXQ11760.1"/>
    </source>
</evidence>
<comment type="caution">
    <text evidence="7">The sequence shown here is derived from an EMBL/GenBank/DDBJ whole genome shotgun (WGS) entry which is preliminary data.</text>
</comment>
<protein>
    <submittedName>
        <fullName evidence="7">Glycosyltransferase</fullName>
    </submittedName>
</protein>
<name>A0A7X3MRH6_9HYPH</name>
<proteinExistence type="predicted"/>
<keyword evidence="6" id="KW-0812">Transmembrane</keyword>
<dbReference type="OrthoDB" id="6964257at2"/>
<dbReference type="Pfam" id="PF13641">
    <property type="entry name" value="Glyco_tranf_2_3"/>
    <property type="match status" value="1"/>
</dbReference>
<evidence type="ECO:0000256" key="2">
    <source>
        <dbReference type="ARBA" id="ARBA00022475"/>
    </source>
</evidence>
<dbReference type="PANTHER" id="PTHR22913:SF12">
    <property type="entry name" value="MANNURONAN SYNTHASE"/>
    <property type="match status" value="1"/>
</dbReference>
<dbReference type="GO" id="GO:0050501">
    <property type="term" value="F:hyaluronan synthase activity"/>
    <property type="evidence" value="ECO:0007669"/>
    <property type="project" value="TreeGrafter"/>
</dbReference>
<organism evidence="7 8">
    <name type="scientific">Microvirga makkahensis</name>
    <dbReference type="NCBI Taxonomy" id="1128670"/>
    <lineage>
        <taxon>Bacteria</taxon>
        <taxon>Pseudomonadati</taxon>
        <taxon>Pseudomonadota</taxon>
        <taxon>Alphaproteobacteria</taxon>
        <taxon>Hyphomicrobiales</taxon>
        <taxon>Methylobacteriaceae</taxon>
        <taxon>Microvirga</taxon>
    </lineage>
</organism>
<keyword evidence="2" id="KW-1003">Cell membrane</keyword>
<keyword evidence="5 6" id="KW-0472">Membrane</keyword>
<feature type="transmembrane region" description="Helical" evidence="6">
    <location>
        <begin position="66"/>
        <end position="90"/>
    </location>
</feature>
<evidence type="ECO:0000256" key="5">
    <source>
        <dbReference type="ARBA" id="ARBA00023136"/>
    </source>
</evidence>
<evidence type="ECO:0000256" key="3">
    <source>
        <dbReference type="ARBA" id="ARBA00022676"/>
    </source>
</evidence>
<feature type="transmembrane region" description="Helical" evidence="6">
    <location>
        <begin position="449"/>
        <end position="472"/>
    </location>
</feature>
<sequence>MAVRLSISSVSIRQGVPVTSIRESAGNSGSARLSESVWAHLLYVTAVAALAAALPPEAYRVIGGGFIGTIGILAIWRYGWGGLHFARALVYRKKVFPHMRRTADALIGRQAPNAYLLITTFRIDSAVTARVYKAAFEAAMAAPGKVTVVASIVEAADQRLVKALFRSLCSNQDKVDLVVVRIAGTGKRDALAYGFRTIARRGPSKDDVVAVIDGDSIIPRDLIHKCAGFFLHDPQIGALTTDEMSEVRGSRIFQEWYALRFAQRHTLMSSMGLSERVLTLTGRMAMFRGSIICNPSFIRQVELDYIDHWRLGRFKFLTGDDKSSWFWLLRNGYKMIYVPDVVVMTVEDPPASNFVSAAAMLMVRWFGNMLRTNSRAVALGPNRIGFFTWWAILDQRMSMWTSLVGVAVAMIATFFISGYAFLLYALWILLSRYVLTLSLLAARPRVSVFYPFLLYFNQIFGSLMKVHITFRLDRQKWTRQKTTSNNRNLKRPLIASSFMSAYMHTLSLAAFLALLAWSVDVLPTPRHLLLFP</sequence>
<keyword evidence="8" id="KW-1185">Reference proteome</keyword>
<dbReference type="GO" id="GO:0030213">
    <property type="term" value="P:hyaluronan biosynthetic process"/>
    <property type="evidence" value="ECO:0007669"/>
    <property type="project" value="TreeGrafter"/>
</dbReference>
<dbReference type="Gene3D" id="3.90.550.10">
    <property type="entry name" value="Spore Coat Polysaccharide Biosynthesis Protein SpsA, Chain A"/>
    <property type="match status" value="1"/>
</dbReference>
<dbReference type="AlphaFoldDB" id="A0A7X3MRH6"/>
<accession>A0A7X3MRH6</accession>
<evidence type="ECO:0000256" key="4">
    <source>
        <dbReference type="ARBA" id="ARBA00022679"/>
    </source>
</evidence>
<reference evidence="7 8" key="1">
    <citation type="submission" date="2019-12" db="EMBL/GenBank/DDBJ databases">
        <authorList>
            <person name="Yuan C.-G."/>
        </authorList>
    </citation>
    <scope>NUCLEOTIDE SEQUENCE [LARGE SCALE GENOMIC DNA]</scope>
    <source>
        <strain evidence="7 8">KCTC 23863</strain>
    </source>
</reference>
<keyword evidence="3" id="KW-0328">Glycosyltransferase</keyword>
<evidence type="ECO:0000256" key="1">
    <source>
        <dbReference type="ARBA" id="ARBA00004236"/>
    </source>
</evidence>
<dbReference type="PANTHER" id="PTHR22913">
    <property type="entry name" value="HYALURONAN SYNTHASE"/>
    <property type="match status" value="1"/>
</dbReference>
<evidence type="ECO:0000256" key="6">
    <source>
        <dbReference type="SAM" id="Phobius"/>
    </source>
</evidence>
<feature type="transmembrane region" description="Helical" evidence="6">
    <location>
        <begin position="403"/>
        <end position="429"/>
    </location>
</feature>
<dbReference type="GO" id="GO:0005886">
    <property type="term" value="C:plasma membrane"/>
    <property type="evidence" value="ECO:0007669"/>
    <property type="project" value="UniProtKB-SubCell"/>
</dbReference>
<keyword evidence="6" id="KW-1133">Transmembrane helix</keyword>